<protein>
    <submittedName>
        <fullName evidence="2">Uncharacterized protein</fullName>
    </submittedName>
</protein>
<feature type="compositionally biased region" description="Pro residues" evidence="1">
    <location>
        <begin position="139"/>
        <end position="167"/>
    </location>
</feature>
<reference evidence="2 3" key="1">
    <citation type="submission" date="2021-08" db="EMBL/GenBank/DDBJ databases">
        <title>Lysobacter sp. strain CJ11 Genome sequencing and assembly.</title>
        <authorList>
            <person name="Kim I."/>
        </authorList>
    </citation>
    <scope>NUCLEOTIDE SEQUENCE [LARGE SCALE GENOMIC DNA]</scope>
    <source>
        <strain evidence="2 3">CJ11</strain>
    </source>
</reference>
<dbReference type="Proteomes" id="UP000824755">
    <property type="component" value="Chromosome"/>
</dbReference>
<evidence type="ECO:0000313" key="3">
    <source>
        <dbReference type="Proteomes" id="UP000824755"/>
    </source>
</evidence>
<dbReference type="PROSITE" id="PS51257">
    <property type="entry name" value="PROKAR_LIPOPROTEIN"/>
    <property type="match status" value="1"/>
</dbReference>
<organism evidence="2 3">
    <name type="scientific">Lysobacter soyae</name>
    <dbReference type="NCBI Taxonomy" id="2764185"/>
    <lineage>
        <taxon>Bacteria</taxon>
        <taxon>Pseudomonadati</taxon>
        <taxon>Pseudomonadota</taxon>
        <taxon>Gammaproteobacteria</taxon>
        <taxon>Lysobacterales</taxon>
        <taxon>Lysobacteraceae</taxon>
        <taxon>Lysobacter</taxon>
    </lineage>
</organism>
<sequence>MKSNLAWVGAAVLVLSGCVAYDDGYRTTGRVGDGYGTYNGQRVYDQSRTRIVEDRAGNIYRVYPDGTSVLISRGGYNNYPYGYGGYSSGYPYGYGGYNNTPAYGGYGAYGSYGSYPGGVYVGPPRVYPVPRPGHGYPTRPNPGQPLPNAGTPPSPPVVGSLPPPPVFTPRTEAAGAGVERAEARRESHKGRELRGTEP</sequence>
<proteinExistence type="predicted"/>
<keyword evidence="3" id="KW-1185">Reference proteome</keyword>
<dbReference type="RefSeq" id="WP_220379881.1">
    <property type="nucleotide sequence ID" value="NZ_CP080544.1"/>
</dbReference>
<evidence type="ECO:0000256" key="1">
    <source>
        <dbReference type="SAM" id="MobiDB-lite"/>
    </source>
</evidence>
<feature type="compositionally biased region" description="Basic and acidic residues" evidence="1">
    <location>
        <begin position="179"/>
        <end position="198"/>
    </location>
</feature>
<name>A0ABX8WQJ2_9GAMM</name>
<dbReference type="EMBL" id="CP080544">
    <property type="protein sequence ID" value="QYR53062.1"/>
    <property type="molecule type" value="Genomic_DNA"/>
</dbReference>
<gene>
    <name evidence="2" type="ORF">H8L67_00625</name>
</gene>
<feature type="region of interest" description="Disordered" evidence="1">
    <location>
        <begin position="130"/>
        <end position="198"/>
    </location>
</feature>
<accession>A0ABX8WQJ2</accession>
<evidence type="ECO:0000313" key="2">
    <source>
        <dbReference type="EMBL" id="QYR53062.1"/>
    </source>
</evidence>